<keyword evidence="3" id="KW-1185">Reference proteome</keyword>
<dbReference type="AlphaFoldDB" id="A0A101P8Q2"/>
<sequence length="490" mass="53013">MHRDIVIIGGGATAVAAFTQVVRTPGIASVTTVDPNPVGLGHAFGVSDPLLLCNTSVDVTSLRPDGPSDLLDYLSARGWAARPEDFVPRYLVGHYCRERYLSGRCEAERHGTAVAHHRARATTVRATADGYRVELDDGRRLAATDVLVCLGLDRPRLPELLRPYDGHPRLLPQPYPTGRLRALPDKAEVLVLGSKLSAVDAALVLCADGRRTVMTSPSGRLPAVRTRLCRPDRPLLDSRRWQRLDPRAEDLDRELTRLLLRAIGRAGAGLGLRAQTSSAAVPEERLRQELALAAAGRVPWQDVIAEVIDAINDWTAPWDPALRAEVLGRYRGLMSRYISSIPARNARLISGHLDSGRLSLAPGYPVGIEPVADDDGWEVEWPDGRHERFTHVVCGTGFHTPQLDAAAPGVYRIGPSVVHDAAPEITEDLRLVDPHRGSTERIWVLGAAAHSRTAIVNYLNTAAKQAQRVAAQFTAPAVPAVPAAPSALAA</sequence>
<dbReference type="OrthoDB" id="101972at2"/>
<proteinExistence type="predicted"/>
<name>A0A101P8Q2_9ACTN</name>
<dbReference type="PANTHER" id="PTHR40254:SF1">
    <property type="entry name" value="BLR0577 PROTEIN"/>
    <property type="match status" value="1"/>
</dbReference>
<evidence type="ECO:0000313" key="3">
    <source>
        <dbReference type="Proteomes" id="UP000053127"/>
    </source>
</evidence>
<dbReference type="EMBL" id="LMWN01000014">
    <property type="protein sequence ID" value="KUN06997.1"/>
    <property type="molecule type" value="Genomic_DNA"/>
</dbReference>
<dbReference type="RefSeq" id="WP_067121145.1">
    <property type="nucleotide sequence ID" value="NZ_KQ948209.1"/>
</dbReference>
<organism evidence="2 3">
    <name type="scientific">Streptomyces yokosukanensis</name>
    <dbReference type="NCBI Taxonomy" id="67386"/>
    <lineage>
        <taxon>Bacteria</taxon>
        <taxon>Bacillati</taxon>
        <taxon>Actinomycetota</taxon>
        <taxon>Actinomycetes</taxon>
        <taxon>Kitasatosporales</taxon>
        <taxon>Streptomycetaceae</taxon>
        <taxon>Streptomyces</taxon>
    </lineage>
</organism>
<feature type="domain" description="FAD-dependent urate hydroxylase HpyO/Asp monooxygenase CreE-like FAD/NAD(P)-binding" evidence="1">
    <location>
        <begin position="6"/>
        <end position="151"/>
    </location>
</feature>
<dbReference type="PANTHER" id="PTHR40254">
    <property type="entry name" value="BLR0577 PROTEIN"/>
    <property type="match status" value="1"/>
</dbReference>
<dbReference type="Pfam" id="PF13454">
    <property type="entry name" value="NAD_binding_9"/>
    <property type="match status" value="1"/>
</dbReference>
<dbReference type="STRING" id="67386.AQI95_11755"/>
<gene>
    <name evidence="2" type="ORF">AQI95_11755</name>
</gene>
<dbReference type="Proteomes" id="UP000053127">
    <property type="component" value="Unassembled WGS sequence"/>
</dbReference>
<dbReference type="InterPro" id="IPR038732">
    <property type="entry name" value="HpyO/CreE_NAD-binding"/>
</dbReference>
<evidence type="ECO:0000313" key="2">
    <source>
        <dbReference type="EMBL" id="KUN06997.1"/>
    </source>
</evidence>
<accession>A0A101P8Q2</accession>
<dbReference type="Gene3D" id="3.50.50.60">
    <property type="entry name" value="FAD/NAD(P)-binding domain"/>
    <property type="match status" value="1"/>
</dbReference>
<dbReference type="InterPro" id="IPR052189">
    <property type="entry name" value="L-asp_N-monooxygenase_NS-form"/>
</dbReference>
<protein>
    <recommendedName>
        <fullName evidence="1">FAD-dependent urate hydroxylase HpyO/Asp monooxygenase CreE-like FAD/NAD(P)-binding domain-containing protein</fullName>
    </recommendedName>
</protein>
<evidence type="ECO:0000259" key="1">
    <source>
        <dbReference type="Pfam" id="PF13454"/>
    </source>
</evidence>
<dbReference type="SUPFAM" id="SSF51905">
    <property type="entry name" value="FAD/NAD(P)-binding domain"/>
    <property type="match status" value="1"/>
</dbReference>
<dbReference type="InterPro" id="IPR036188">
    <property type="entry name" value="FAD/NAD-bd_sf"/>
</dbReference>
<comment type="caution">
    <text evidence="2">The sequence shown here is derived from an EMBL/GenBank/DDBJ whole genome shotgun (WGS) entry which is preliminary data.</text>
</comment>
<reference evidence="2 3" key="1">
    <citation type="submission" date="2015-10" db="EMBL/GenBank/DDBJ databases">
        <title>Draft genome sequence of Streptomyces yokosukanensis DSM 40224, type strain for the species Streptomyces yokosukanensis.</title>
        <authorList>
            <person name="Ruckert C."/>
            <person name="Winkler A."/>
            <person name="Kalinowski J."/>
            <person name="Kampfer P."/>
            <person name="Glaeser S."/>
        </authorList>
    </citation>
    <scope>NUCLEOTIDE SEQUENCE [LARGE SCALE GENOMIC DNA]</scope>
    <source>
        <strain evidence="2 3">DSM 40224</strain>
    </source>
</reference>